<name>A0ABD0L1B1_9CAEN</name>
<keyword evidence="3" id="KW-1185">Reference proteome</keyword>
<accession>A0ABD0L1B1</accession>
<evidence type="ECO:0000313" key="2">
    <source>
        <dbReference type="EMBL" id="KAK7493235.1"/>
    </source>
</evidence>
<protein>
    <submittedName>
        <fullName evidence="2">Uncharacterized protein</fullName>
    </submittedName>
</protein>
<keyword evidence="1" id="KW-0812">Transmembrane</keyword>
<dbReference type="AlphaFoldDB" id="A0ABD0L1B1"/>
<feature type="transmembrane region" description="Helical" evidence="1">
    <location>
        <begin position="27"/>
        <end position="47"/>
    </location>
</feature>
<comment type="caution">
    <text evidence="2">The sequence shown here is derived from an EMBL/GenBank/DDBJ whole genome shotgun (WGS) entry which is preliminary data.</text>
</comment>
<keyword evidence="1" id="KW-1133">Transmembrane helix</keyword>
<evidence type="ECO:0000313" key="3">
    <source>
        <dbReference type="Proteomes" id="UP001519460"/>
    </source>
</evidence>
<evidence type="ECO:0000256" key="1">
    <source>
        <dbReference type="SAM" id="Phobius"/>
    </source>
</evidence>
<dbReference type="EMBL" id="JACVVK020000095">
    <property type="protein sequence ID" value="KAK7493235.1"/>
    <property type="molecule type" value="Genomic_DNA"/>
</dbReference>
<dbReference type="Proteomes" id="UP001519460">
    <property type="component" value="Unassembled WGS sequence"/>
</dbReference>
<proteinExistence type="predicted"/>
<organism evidence="2 3">
    <name type="scientific">Batillaria attramentaria</name>
    <dbReference type="NCBI Taxonomy" id="370345"/>
    <lineage>
        <taxon>Eukaryota</taxon>
        <taxon>Metazoa</taxon>
        <taxon>Spiralia</taxon>
        <taxon>Lophotrochozoa</taxon>
        <taxon>Mollusca</taxon>
        <taxon>Gastropoda</taxon>
        <taxon>Caenogastropoda</taxon>
        <taxon>Sorbeoconcha</taxon>
        <taxon>Cerithioidea</taxon>
        <taxon>Batillariidae</taxon>
        <taxon>Batillaria</taxon>
    </lineage>
</organism>
<keyword evidence="1" id="KW-0472">Membrane</keyword>
<reference evidence="2 3" key="1">
    <citation type="journal article" date="2023" name="Sci. Data">
        <title>Genome assembly of the Korean intertidal mud-creeper Batillaria attramentaria.</title>
        <authorList>
            <person name="Patra A.K."/>
            <person name="Ho P.T."/>
            <person name="Jun S."/>
            <person name="Lee S.J."/>
            <person name="Kim Y."/>
            <person name="Won Y.J."/>
        </authorList>
    </citation>
    <scope>NUCLEOTIDE SEQUENCE [LARGE SCALE GENOMIC DNA]</scope>
    <source>
        <strain evidence="2">Wonlab-2016</strain>
    </source>
</reference>
<sequence>MKAVESTAFTLTHTNPTLPPIERKRGVFFVFVFLAGACVTAQPVYFFKPASPCGTHPLPYLRQPQMPVAFHGSKFKLPLYQKTECYPPPPPFPQAIHPSLPAVIMAQILGGAAVSLQLTEL</sequence>
<gene>
    <name evidence="2" type="ORF">BaRGS_00015572</name>
</gene>